<dbReference type="PANTHER" id="PTHR43179:SF12">
    <property type="entry name" value="GALACTOFURANOSYLTRANSFERASE GLFT2"/>
    <property type="match status" value="1"/>
</dbReference>
<dbReference type="InterPro" id="IPR029044">
    <property type="entry name" value="Nucleotide-diphossugar_trans"/>
</dbReference>
<protein>
    <submittedName>
        <fullName evidence="6">Glycosyltransferase</fullName>
    </submittedName>
</protein>
<dbReference type="Gene3D" id="3.90.550.10">
    <property type="entry name" value="Spore Coat Polysaccharide Biosynthesis Protein SpsA, Chain A"/>
    <property type="match status" value="1"/>
</dbReference>
<dbReference type="Proteomes" id="UP000294621">
    <property type="component" value="Unassembled WGS sequence"/>
</dbReference>
<proteinExistence type="inferred from homology"/>
<accession>A0A4R5Y8Y3</accession>
<evidence type="ECO:0000256" key="4">
    <source>
        <dbReference type="ARBA" id="ARBA00022679"/>
    </source>
</evidence>
<dbReference type="PANTHER" id="PTHR43179">
    <property type="entry name" value="RHAMNOSYLTRANSFERASE WBBL"/>
    <property type="match status" value="1"/>
</dbReference>
<organism evidence="6 7">
    <name type="scientific">Arthrobacter nitrophenolicus</name>
    <dbReference type="NCBI Taxonomy" id="683150"/>
    <lineage>
        <taxon>Bacteria</taxon>
        <taxon>Bacillati</taxon>
        <taxon>Actinomycetota</taxon>
        <taxon>Actinomycetes</taxon>
        <taxon>Micrococcales</taxon>
        <taxon>Micrococcaceae</taxon>
        <taxon>Arthrobacter</taxon>
    </lineage>
</organism>
<comment type="caution">
    <text evidence="6">The sequence shown here is derived from an EMBL/GenBank/DDBJ whole genome shotgun (WGS) entry which is preliminary data.</text>
</comment>
<evidence type="ECO:0000256" key="1">
    <source>
        <dbReference type="ARBA" id="ARBA00004776"/>
    </source>
</evidence>
<dbReference type="Pfam" id="PF00535">
    <property type="entry name" value="Glycos_transf_2"/>
    <property type="match status" value="1"/>
</dbReference>
<dbReference type="RefSeq" id="WP_133345428.1">
    <property type="nucleotide sequence ID" value="NZ_SMZQ01000001.1"/>
</dbReference>
<feature type="domain" description="Glycosyltransferase 2-like" evidence="5">
    <location>
        <begin position="16"/>
        <end position="141"/>
    </location>
</feature>
<comment type="similarity">
    <text evidence="2">Belongs to the glycosyltransferase 2 family.</text>
</comment>
<evidence type="ECO:0000313" key="7">
    <source>
        <dbReference type="Proteomes" id="UP000294621"/>
    </source>
</evidence>
<evidence type="ECO:0000259" key="5">
    <source>
        <dbReference type="Pfam" id="PF00535"/>
    </source>
</evidence>
<evidence type="ECO:0000313" key="6">
    <source>
        <dbReference type="EMBL" id="TDL41114.1"/>
    </source>
</evidence>
<gene>
    <name evidence="6" type="ORF">E2R57_00020</name>
</gene>
<evidence type="ECO:0000256" key="3">
    <source>
        <dbReference type="ARBA" id="ARBA00022676"/>
    </source>
</evidence>
<dbReference type="SUPFAM" id="SSF53448">
    <property type="entry name" value="Nucleotide-diphospho-sugar transferases"/>
    <property type="match status" value="1"/>
</dbReference>
<evidence type="ECO:0000256" key="2">
    <source>
        <dbReference type="ARBA" id="ARBA00006739"/>
    </source>
</evidence>
<reference evidence="6 7" key="1">
    <citation type="submission" date="2019-03" db="EMBL/GenBank/DDBJ databases">
        <title>Genome Sequencing and Assembly of Various Microbes Isolated from Partially Reclaimed Soil and Acid Mine Drainage (AMD) Site.</title>
        <authorList>
            <person name="Steinbock B."/>
            <person name="Bechtold R."/>
            <person name="Sevigny J.L."/>
            <person name="Thomas D."/>
            <person name="Cuthill L.R."/>
            <person name="Aveiro Johannsen E.J."/>
            <person name="Thomas K."/>
            <person name="Ghosh A."/>
        </authorList>
    </citation>
    <scope>NUCLEOTIDE SEQUENCE [LARGE SCALE GENOMIC DNA]</scope>
    <source>
        <strain evidence="6 7">S-A1</strain>
    </source>
</reference>
<name>A0A4R5Y8Y3_9MICC</name>
<dbReference type="OrthoDB" id="7665907at2"/>
<keyword evidence="4 6" id="KW-0808">Transferase</keyword>
<dbReference type="EMBL" id="SMZQ01000001">
    <property type="protein sequence ID" value="TDL41114.1"/>
    <property type="molecule type" value="Genomic_DNA"/>
</dbReference>
<dbReference type="GO" id="GO:0016757">
    <property type="term" value="F:glycosyltransferase activity"/>
    <property type="evidence" value="ECO:0007669"/>
    <property type="project" value="UniProtKB-KW"/>
</dbReference>
<comment type="pathway">
    <text evidence="1">Cell wall biogenesis; cell wall polysaccharide biosynthesis.</text>
</comment>
<dbReference type="AlphaFoldDB" id="A0A4R5Y8Y3"/>
<dbReference type="InterPro" id="IPR001173">
    <property type="entry name" value="Glyco_trans_2-like"/>
</dbReference>
<sequence length="322" mass="36314">MQVTNQSTAKQRIAAVIVSYNRKDLLERVLAGVYSQTRSVDEVIVVDNGSTDGSRDMLAQRYPDALVIRSRNNAGGAGGFAKGISYAAHSYDYAWLMDDDAIPEETCLELLLQPFDRYGYQHVAFSCPQVTDASGNTGPRNYPVPTIDFPEIYRMASDSWLPVSAATFVGPLINLKLAKLTHAPLEDFFIWHDDFEYTTRLARRGAGVSVPAAHIMHLAANPGPDHYNASRNREHVRNLVWWWRELGKDDAAAQRRLGLRILLSMRHQFLLAPQKLQYFRVVLSALREGIFTAPRHRGFEEIRQESSSTDVFLRGLQQLNHA</sequence>
<keyword evidence="3" id="KW-0328">Glycosyltransferase</keyword>